<keyword evidence="1" id="KW-0812">Transmembrane</keyword>
<dbReference type="OrthoDB" id="8074373at2"/>
<evidence type="ECO:0000259" key="3">
    <source>
        <dbReference type="SMART" id="SM00287"/>
    </source>
</evidence>
<protein>
    <submittedName>
        <fullName evidence="4">SH3 domain protein</fullName>
    </submittedName>
</protein>
<feature type="chain" id="PRO_5003075857" evidence="2">
    <location>
        <begin position="25"/>
        <end position="175"/>
    </location>
</feature>
<gene>
    <name evidence="4" type="ORF">HMPREF0731_4176</name>
</gene>
<reference evidence="4 5" key="1">
    <citation type="submission" date="2010-04" db="EMBL/GenBank/DDBJ databases">
        <authorList>
            <person name="Qin X."/>
            <person name="Bachman B."/>
            <person name="Battles P."/>
            <person name="Bell A."/>
            <person name="Bess C."/>
            <person name="Bickham C."/>
            <person name="Chaboub L."/>
            <person name="Chen D."/>
            <person name="Coyle M."/>
            <person name="Deiros D.R."/>
            <person name="Dinh H."/>
            <person name="Forbes L."/>
            <person name="Fowler G."/>
            <person name="Francisco L."/>
            <person name="Fu Q."/>
            <person name="Gubbala S."/>
            <person name="Hale W."/>
            <person name="Han Y."/>
            <person name="Hemphill L."/>
            <person name="Highlander S.K."/>
            <person name="Hirani K."/>
            <person name="Hogues M."/>
            <person name="Jackson L."/>
            <person name="Jakkamsetti A."/>
            <person name="Javaid M."/>
            <person name="Jiang H."/>
            <person name="Korchina V."/>
            <person name="Kovar C."/>
            <person name="Lara F."/>
            <person name="Lee S."/>
            <person name="Mata R."/>
            <person name="Mathew T."/>
            <person name="Moen C."/>
            <person name="Morales K."/>
            <person name="Munidasa M."/>
            <person name="Nazareth L."/>
            <person name="Ngo R."/>
            <person name="Nguyen L."/>
            <person name="Okwuonu G."/>
            <person name="Ongeri F."/>
            <person name="Patil S."/>
            <person name="Petrosino J."/>
            <person name="Pham C."/>
            <person name="Pham P."/>
            <person name="Pu L.-L."/>
            <person name="Puazo M."/>
            <person name="Raj R."/>
            <person name="Reid J."/>
            <person name="Rouhana J."/>
            <person name="Saada N."/>
            <person name="Shang Y."/>
            <person name="Simmons D."/>
            <person name="Thornton R."/>
            <person name="Warren J."/>
            <person name="Weissenberger G."/>
            <person name="Zhang J."/>
            <person name="Zhang L."/>
            <person name="Zhou C."/>
            <person name="Zhu D."/>
            <person name="Muzny D."/>
            <person name="Worley K."/>
            <person name="Gibbs R."/>
        </authorList>
    </citation>
    <scope>NUCLEOTIDE SEQUENCE [LARGE SCALE GENOMIC DNA]</scope>
    <source>
        <strain evidence="4 5">ATCC 49957</strain>
    </source>
</reference>
<dbReference type="SMART" id="SM00287">
    <property type="entry name" value="SH3b"/>
    <property type="match status" value="1"/>
</dbReference>
<keyword evidence="1" id="KW-1133">Transmembrane helix</keyword>
<proteinExistence type="predicted"/>
<keyword evidence="5" id="KW-1185">Reference proteome</keyword>
<feature type="signal peptide" evidence="2">
    <location>
        <begin position="1"/>
        <end position="24"/>
    </location>
</feature>
<accession>D5RSW4</accession>
<dbReference type="Proteomes" id="UP000005324">
    <property type="component" value="Unassembled WGS sequence"/>
</dbReference>
<dbReference type="Pfam" id="PF08239">
    <property type="entry name" value="SH3_3"/>
    <property type="match status" value="1"/>
</dbReference>
<evidence type="ECO:0000256" key="2">
    <source>
        <dbReference type="SAM" id="SignalP"/>
    </source>
</evidence>
<evidence type="ECO:0000313" key="5">
    <source>
        <dbReference type="Proteomes" id="UP000005324"/>
    </source>
</evidence>
<feature type="transmembrane region" description="Helical" evidence="1">
    <location>
        <begin position="110"/>
        <end position="130"/>
    </location>
</feature>
<dbReference type="EMBL" id="ADVL01000762">
    <property type="protein sequence ID" value="EFH09600.1"/>
    <property type="molecule type" value="Genomic_DNA"/>
</dbReference>
<evidence type="ECO:0000256" key="1">
    <source>
        <dbReference type="SAM" id="Phobius"/>
    </source>
</evidence>
<dbReference type="Gene3D" id="2.30.30.40">
    <property type="entry name" value="SH3 Domains"/>
    <property type="match status" value="1"/>
</dbReference>
<keyword evidence="2" id="KW-0732">Signal</keyword>
<dbReference type="HOGENOM" id="CLU_122828_0_0_5"/>
<dbReference type="RefSeq" id="WP_007003206.1">
    <property type="nucleotide sequence ID" value="NZ_GG770777.1"/>
</dbReference>
<keyword evidence="1" id="KW-0472">Membrane</keyword>
<sequence>MNRFALAASAALFALPLLAGPAGAAPALVTTSLNMRAGPGTEYPVVAVLAPGTEVDVQGCLEGYGWCDVIIQQQRGWLSGAYLQAPAQAVPQEAIPQGVPAPQGGGGLPLAGVAAAIGLPIIAFTLGNYWDSHYRDRPWYRDRDRWSRGWSGRPPAYSYAPPRFTPPPGHWRGPP</sequence>
<name>D5RSW4_9PROT</name>
<feature type="domain" description="SH3b" evidence="3">
    <location>
        <begin position="24"/>
        <end position="86"/>
    </location>
</feature>
<dbReference type="InterPro" id="IPR003646">
    <property type="entry name" value="SH3-like_bac-type"/>
</dbReference>
<dbReference type="AlphaFoldDB" id="D5RSW4"/>
<organism evidence="4 5">
    <name type="scientific">Pseudoroseomonas cervicalis ATCC 49957</name>
    <dbReference type="NCBI Taxonomy" id="525371"/>
    <lineage>
        <taxon>Bacteria</taxon>
        <taxon>Pseudomonadati</taxon>
        <taxon>Pseudomonadota</taxon>
        <taxon>Alphaproteobacteria</taxon>
        <taxon>Acetobacterales</taxon>
        <taxon>Roseomonadaceae</taxon>
        <taxon>Roseomonas</taxon>
    </lineage>
</organism>
<comment type="caution">
    <text evidence="4">The sequence shown here is derived from an EMBL/GenBank/DDBJ whole genome shotgun (WGS) entry which is preliminary data.</text>
</comment>
<feature type="non-terminal residue" evidence="4">
    <location>
        <position position="175"/>
    </location>
</feature>
<evidence type="ECO:0000313" key="4">
    <source>
        <dbReference type="EMBL" id="EFH09600.1"/>
    </source>
</evidence>